<dbReference type="PANTHER" id="PTHR43539">
    <property type="entry name" value="FLAVIN-BINDING MONOOXYGENASE-LIKE PROTEIN (AFU_ORTHOLOGUE AFUA_4G09220)"/>
    <property type="match status" value="1"/>
</dbReference>
<evidence type="ECO:0000256" key="1">
    <source>
        <dbReference type="ARBA" id="ARBA00023002"/>
    </source>
</evidence>
<keyword evidence="1" id="KW-0560">Oxidoreductase</keyword>
<protein>
    <submittedName>
        <fullName evidence="2">FAD-dependent pyridine nucleotide-disulphide oxidoreductase</fullName>
    </submittedName>
</protein>
<evidence type="ECO:0000313" key="3">
    <source>
        <dbReference type="Proteomes" id="UP000192266"/>
    </source>
</evidence>
<reference evidence="2 3" key="1">
    <citation type="submission" date="2017-04" db="EMBL/GenBank/DDBJ databases">
        <authorList>
            <person name="Afonso C.L."/>
            <person name="Miller P.J."/>
            <person name="Scott M.A."/>
            <person name="Spackman E."/>
            <person name="Goraichik I."/>
            <person name="Dimitrov K.M."/>
            <person name="Suarez D.L."/>
            <person name="Swayne D.E."/>
        </authorList>
    </citation>
    <scope>NUCLEOTIDE SEQUENCE [LARGE SCALE GENOMIC DNA]</scope>
    <source>
        <strain evidence="2 3">DSM 11622</strain>
    </source>
</reference>
<dbReference type="Proteomes" id="UP000192266">
    <property type="component" value="Unassembled WGS sequence"/>
</dbReference>
<dbReference type="PANTHER" id="PTHR43539:SF78">
    <property type="entry name" value="FLAVIN-CONTAINING MONOOXYGENASE"/>
    <property type="match status" value="1"/>
</dbReference>
<evidence type="ECO:0000313" key="2">
    <source>
        <dbReference type="EMBL" id="SMB95115.1"/>
    </source>
</evidence>
<proteinExistence type="predicted"/>
<dbReference type="GO" id="GO:0004497">
    <property type="term" value="F:monooxygenase activity"/>
    <property type="evidence" value="ECO:0007669"/>
    <property type="project" value="TreeGrafter"/>
</dbReference>
<dbReference type="Gene3D" id="3.50.50.60">
    <property type="entry name" value="FAD/NAD(P)-binding domain"/>
    <property type="match status" value="1"/>
</dbReference>
<dbReference type="PRINTS" id="PR00469">
    <property type="entry name" value="PNDRDTASEII"/>
</dbReference>
<dbReference type="InterPro" id="IPR036188">
    <property type="entry name" value="FAD/NAD-bd_sf"/>
</dbReference>
<dbReference type="AlphaFoldDB" id="A0A1W1VP13"/>
<dbReference type="Pfam" id="PF13738">
    <property type="entry name" value="Pyr_redox_3"/>
    <property type="match status" value="1"/>
</dbReference>
<accession>A0A1W1VP13</accession>
<sequence>MTSPDDFSVDTLIIGAGQAGLAAAYYLQRRGAPFVILDERAAVGEVWASRFEALRLFSPAWASGLPGLEWPGGKLRYPTKDEAAAYLNTYAGHFHFPIHLYQRVARVSSTPNGYAVNTTTGQQYQARRVVVCTGSYNAPRRPEFAPQLPPTVVQLHSRDYQQPQQVAGTGPVAVVGSGNSALQIAADLAATSRPVYVAYDERTPAMPNNMLMWAMLTTTRLLRASRHSVVGGHMMRQPEPVVSGDLAKLRTYSNVQFIGRALGAEPGGILRGRHASTPPLEAVVWSTGYGPDFSWIEIPVFDAAGYPAHYRGLTAAPGLAFLGLPWLNSRGSALMGGVGPDARYVVDQLLEAPPQYTASG</sequence>
<dbReference type="EMBL" id="FWWW01000068">
    <property type="protein sequence ID" value="SMB95115.1"/>
    <property type="molecule type" value="Genomic_DNA"/>
</dbReference>
<dbReference type="STRING" id="645990.SAMN00120144_1868"/>
<dbReference type="PRINTS" id="PR00368">
    <property type="entry name" value="FADPNR"/>
</dbReference>
<keyword evidence="3" id="KW-1185">Reference proteome</keyword>
<dbReference type="GO" id="GO:0050660">
    <property type="term" value="F:flavin adenine dinucleotide binding"/>
    <property type="evidence" value="ECO:0007669"/>
    <property type="project" value="TreeGrafter"/>
</dbReference>
<organism evidence="2 3">
    <name type="scientific">Hymenobacter roseosalivarius DSM 11622</name>
    <dbReference type="NCBI Taxonomy" id="645990"/>
    <lineage>
        <taxon>Bacteria</taxon>
        <taxon>Pseudomonadati</taxon>
        <taxon>Bacteroidota</taxon>
        <taxon>Cytophagia</taxon>
        <taxon>Cytophagales</taxon>
        <taxon>Hymenobacteraceae</taxon>
        <taxon>Hymenobacter</taxon>
    </lineage>
</organism>
<dbReference type="SUPFAM" id="SSF51905">
    <property type="entry name" value="FAD/NAD(P)-binding domain"/>
    <property type="match status" value="1"/>
</dbReference>
<dbReference type="RefSeq" id="WP_084445392.1">
    <property type="nucleotide sequence ID" value="NZ_FWWW01000068.1"/>
</dbReference>
<dbReference type="InterPro" id="IPR050982">
    <property type="entry name" value="Auxin_biosynth/cation_transpt"/>
</dbReference>
<gene>
    <name evidence="2" type="ORF">SAMN00120144_1868</name>
</gene>
<dbReference type="OrthoDB" id="9778740at2"/>
<name>A0A1W1VP13_9BACT</name>